<dbReference type="InterPro" id="IPR011990">
    <property type="entry name" value="TPR-like_helical_dom_sf"/>
</dbReference>
<feature type="domain" description="NB-ARC" evidence="1">
    <location>
        <begin position="282"/>
        <end position="441"/>
    </location>
</feature>
<proteinExistence type="predicted"/>
<keyword evidence="4" id="KW-1185">Reference proteome</keyword>
<evidence type="ECO:0000259" key="2">
    <source>
        <dbReference type="Pfam" id="PF25000"/>
    </source>
</evidence>
<dbReference type="SUPFAM" id="SSF48452">
    <property type="entry name" value="TPR-like"/>
    <property type="match status" value="2"/>
</dbReference>
<dbReference type="EMBL" id="KZ613782">
    <property type="protein sequence ID" value="PMD63260.1"/>
    <property type="molecule type" value="Genomic_DNA"/>
</dbReference>
<dbReference type="GO" id="GO:0043531">
    <property type="term" value="F:ADP binding"/>
    <property type="evidence" value="ECO:0007669"/>
    <property type="project" value="InterPro"/>
</dbReference>
<sequence>MALGDGAVEVTTARLDEFVFSEKEPLRRLDEYEIDFDDARDFFTGRWQDIVTTATDRLTVSDHQTASKYHDWQDLASEIAVKLAETPSNSFVKRHMIKIQPLPHVLTTFTRKFSNIMIPSIVDFELLWGLIYLNLKLSYGLEETIKRTTDLLHSIRRLVELFTRCLDVCDKQSEAEARIAAIDFLDPLLYALTDSIDYLHGPSESNRGSWPDLKDSISAQLRTMDSTVKHLNEITINTRVNLDLQVKNMSQRYALTAEPDEPGTFPNKILPFQLNQNFYGRKDELEKIYEHLKPKNDKSYRTYTIYGRRGVGKTEIALQFAYSNPAGYDAVFWVQCETSVAIRQSFTDIAVALELPGAQKDGHHEENLMAVKEWLKRTKRRWLLIFDNAENALILKAYWPTQGTSGAILLTSRKYYNFQNMGRKGDTVKPFDSKQSWELLLQLLGPEWQRQDREMKIPQSEITAAKAMLAMLEGLALAIQQAANLIRDDNIGGPTISRTFEVFKERIRTLPERYSSARSSAERALDALWDMNFSLLSKNAKVLLGVFAWLPPDKIPVELFLPTVQSILDGPLEFCKQDAKHIDENNRVALADVIDPSPQLLKAIEELLEKSLVKRDGRNLSVHRVVQEATTYGDLNDLQTSFDATTRLVHYRFPKTEMDGSLFLEWSICQEYIPHGVNLSKRFTEHTRAGALKGSVTLVELMSNCAWYLHELGDYEVSGQVLDTAVSACENRDSLLYAELRSTAGSRFYDLNKLGVCRKAWDEALAIRKSFLPQNNPSVAAIQNNLGNVELATGNPEDALRCFNLAIPIWKAGGDKTATHLALSYLCVGRVYMFQGKLTEALRMTSQSDTLFMRTTGGDRGFMANVHYAYGNIHFRQKNWAYALRDYESCLKIGLASMPIHPITAAAYFSIAGVELQQKNIENAK</sequence>
<dbReference type="STRING" id="1095630.A0A2J6TJS9"/>
<dbReference type="RefSeq" id="XP_024740164.1">
    <property type="nucleotide sequence ID" value="XM_024882745.1"/>
</dbReference>
<feature type="domain" description="DUF7779" evidence="2">
    <location>
        <begin position="532"/>
        <end position="630"/>
    </location>
</feature>
<gene>
    <name evidence="3" type="ORF">K444DRAFT_626991</name>
</gene>
<dbReference type="InterPro" id="IPR002182">
    <property type="entry name" value="NB-ARC"/>
</dbReference>
<name>A0A2J6TJS9_9HELO</name>
<dbReference type="GeneID" id="36590822"/>
<organism evidence="3 4">
    <name type="scientific">Hyaloscypha bicolor E</name>
    <dbReference type="NCBI Taxonomy" id="1095630"/>
    <lineage>
        <taxon>Eukaryota</taxon>
        <taxon>Fungi</taxon>
        <taxon>Dikarya</taxon>
        <taxon>Ascomycota</taxon>
        <taxon>Pezizomycotina</taxon>
        <taxon>Leotiomycetes</taxon>
        <taxon>Helotiales</taxon>
        <taxon>Hyaloscyphaceae</taxon>
        <taxon>Hyaloscypha</taxon>
        <taxon>Hyaloscypha bicolor</taxon>
    </lineage>
</organism>
<dbReference type="AlphaFoldDB" id="A0A2J6TJS9"/>
<dbReference type="SMART" id="SM00028">
    <property type="entry name" value="TPR"/>
    <property type="match status" value="2"/>
</dbReference>
<evidence type="ECO:0000313" key="3">
    <source>
        <dbReference type="EMBL" id="PMD63260.1"/>
    </source>
</evidence>
<dbReference type="PANTHER" id="PTHR35205:SF1">
    <property type="entry name" value="ZU5 DOMAIN-CONTAINING PROTEIN"/>
    <property type="match status" value="1"/>
</dbReference>
<dbReference type="OrthoDB" id="6161812at2759"/>
<dbReference type="InParanoid" id="A0A2J6TJS9"/>
<accession>A0A2J6TJS9</accession>
<dbReference type="PANTHER" id="PTHR35205">
    <property type="entry name" value="NB-ARC AND TPR DOMAIN PROTEIN"/>
    <property type="match status" value="1"/>
</dbReference>
<protein>
    <submittedName>
        <fullName evidence="3">Uncharacterized protein</fullName>
    </submittedName>
</protein>
<dbReference type="SUPFAM" id="SSF52540">
    <property type="entry name" value="P-loop containing nucleoside triphosphate hydrolases"/>
    <property type="match status" value="1"/>
</dbReference>
<dbReference type="Gene3D" id="3.40.50.300">
    <property type="entry name" value="P-loop containing nucleotide triphosphate hydrolases"/>
    <property type="match status" value="1"/>
</dbReference>
<evidence type="ECO:0000313" key="4">
    <source>
        <dbReference type="Proteomes" id="UP000235371"/>
    </source>
</evidence>
<evidence type="ECO:0000259" key="1">
    <source>
        <dbReference type="Pfam" id="PF00931"/>
    </source>
</evidence>
<dbReference type="Pfam" id="PF00931">
    <property type="entry name" value="NB-ARC"/>
    <property type="match status" value="1"/>
</dbReference>
<dbReference type="InterPro" id="IPR056681">
    <property type="entry name" value="DUF7779"/>
</dbReference>
<reference evidence="3 4" key="1">
    <citation type="submission" date="2016-04" db="EMBL/GenBank/DDBJ databases">
        <title>A degradative enzymes factory behind the ericoid mycorrhizal symbiosis.</title>
        <authorList>
            <consortium name="DOE Joint Genome Institute"/>
            <person name="Martino E."/>
            <person name="Morin E."/>
            <person name="Grelet G."/>
            <person name="Kuo A."/>
            <person name="Kohler A."/>
            <person name="Daghino S."/>
            <person name="Barry K."/>
            <person name="Choi C."/>
            <person name="Cichocki N."/>
            <person name="Clum A."/>
            <person name="Copeland A."/>
            <person name="Hainaut M."/>
            <person name="Haridas S."/>
            <person name="Labutti K."/>
            <person name="Lindquist E."/>
            <person name="Lipzen A."/>
            <person name="Khouja H.-R."/>
            <person name="Murat C."/>
            <person name="Ohm R."/>
            <person name="Olson A."/>
            <person name="Spatafora J."/>
            <person name="Veneault-Fourrey C."/>
            <person name="Henrissat B."/>
            <person name="Grigoriev I."/>
            <person name="Martin F."/>
            <person name="Perotto S."/>
        </authorList>
    </citation>
    <scope>NUCLEOTIDE SEQUENCE [LARGE SCALE GENOMIC DNA]</scope>
    <source>
        <strain evidence="3 4">E</strain>
    </source>
</reference>
<dbReference type="Gene3D" id="1.25.40.10">
    <property type="entry name" value="Tetratricopeptide repeat domain"/>
    <property type="match status" value="2"/>
</dbReference>
<dbReference type="InterPro" id="IPR027417">
    <property type="entry name" value="P-loop_NTPase"/>
</dbReference>
<dbReference type="Proteomes" id="UP000235371">
    <property type="component" value="Unassembled WGS sequence"/>
</dbReference>
<dbReference type="Pfam" id="PF25000">
    <property type="entry name" value="DUF7779"/>
    <property type="match status" value="1"/>
</dbReference>
<dbReference type="InterPro" id="IPR019734">
    <property type="entry name" value="TPR_rpt"/>
</dbReference>